<gene>
    <name evidence="1" type="ORF">CGC54_10065</name>
</gene>
<organism evidence="1 2">
    <name type="scientific">Capnocytophaga canimorsus</name>
    <dbReference type="NCBI Taxonomy" id="28188"/>
    <lineage>
        <taxon>Bacteria</taxon>
        <taxon>Pseudomonadati</taxon>
        <taxon>Bacteroidota</taxon>
        <taxon>Flavobacteriia</taxon>
        <taxon>Flavobacteriales</taxon>
        <taxon>Flavobacteriaceae</taxon>
        <taxon>Capnocytophaga</taxon>
    </lineage>
</organism>
<name>A0AAC9Z439_9FLAO</name>
<evidence type="ECO:0000313" key="1">
    <source>
        <dbReference type="EMBL" id="ATA94649.1"/>
    </source>
</evidence>
<protein>
    <submittedName>
        <fullName evidence="1">Uncharacterized protein</fullName>
    </submittedName>
</protein>
<accession>A0AAC9Z439</accession>
<dbReference type="RefSeq" id="WP_095920039.1">
    <property type="nucleotide sequence ID" value="NZ_CP022389.1"/>
</dbReference>
<proteinExistence type="predicted"/>
<dbReference type="EMBL" id="CP022389">
    <property type="protein sequence ID" value="ATA94649.1"/>
    <property type="molecule type" value="Genomic_DNA"/>
</dbReference>
<reference evidence="2" key="1">
    <citation type="submission" date="2017-06" db="EMBL/GenBank/DDBJ databases">
        <title>Capnocytophaga spp. assemblies.</title>
        <authorList>
            <person name="Gulvik C.A."/>
        </authorList>
    </citation>
    <scope>NUCLEOTIDE SEQUENCE [LARGE SCALE GENOMIC DNA]</scope>
    <source>
        <strain evidence="2">H3936</strain>
    </source>
</reference>
<sequence length="142" mass="14840">MKNKLNSKTMTEAAAFTGGAIAGAMGSRVLADKIPLKNSKLKRGLLAIVGVVGAAMINGKDNAGKALQGAAAGMAATQLGELVKEMVNPQEGILKTALGTPENPIIILPSDVNNYDYQTLDNPYEKQQQFLAAAVEKKFAPV</sequence>
<evidence type="ECO:0000313" key="2">
    <source>
        <dbReference type="Proteomes" id="UP000243753"/>
    </source>
</evidence>
<dbReference type="AlphaFoldDB" id="A0AAC9Z439"/>
<dbReference type="Proteomes" id="UP000243753">
    <property type="component" value="Chromosome"/>
</dbReference>